<gene>
    <name evidence="1" type="ORF">HH303_06480</name>
</gene>
<evidence type="ECO:0000313" key="2">
    <source>
        <dbReference type="Proteomes" id="UP000539372"/>
    </source>
</evidence>
<dbReference type="Pfam" id="PF07310">
    <property type="entry name" value="PAS_5"/>
    <property type="match status" value="1"/>
</dbReference>
<dbReference type="Proteomes" id="UP000539372">
    <property type="component" value="Unassembled WGS sequence"/>
</dbReference>
<dbReference type="InterPro" id="IPR009922">
    <property type="entry name" value="DUF1457"/>
</dbReference>
<dbReference type="EMBL" id="JABBNT010000002">
    <property type="protein sequence ID" value="NMM44115.1"/>
    <property type="molecule type" value="Genomic_DNA"/>
</dbReference>
<keyword evidence="2" id="KW-1185">Reference proteome</keyword>
<name>A0A7Y0DYV4_9PROT</name>
<comment type="caution">
    <text evidence="1">The sequence shown here is derived from an EMBL/GenBank/DDBJ whole genome shotgun (WGS) entry which is preliminary data.</text>
</comment>
<dbReference type="AlphaFoldDB" id="A0A7Y0DYV4"/>
<organism evidence="1 2">
    <name type="scientific">Pacificispira spongiicola</name>
    <dbReference type="NCBI Taxonomy" id="2729598"/>
    <lineage>
        <taxon>Bacteria</taxon>
        <taxon>Pseudomonadati</taxon>
        <taxon>Pseudomonadota</taxon>
        <taxon>Alphaproteobacteria</taxon>
        <taxon>Rhodospirillales</taxon>
        <taxon>Rhodospirillaceae</taxon>
        <taxon>Pacificispira</taxon>
    </lineage>
</organism>
<protein>
    <submittedName>
        <fullName evidence="1">PAS domain-containing protein</fullName>
    </submittedName>
</protein>
<reference evidence="1 2" key="1">
    <citation type="submission" date="2020-04" db="EMBL/GenBank/DDBJ databases">
        <title>Rhodospirillaceae bacterium KN72 isolated from deep sea.</title>
        <authorList>
            <person name="Zhang D.-C."/>
        </authorList>
    </citation>
    <scope>NUCLEOTIDE SEQUENCE [LARGE SCALE GENOMIC DNA]</scope>
    <source>
        <strain evidence="1 2">KN72</strain>
    </source>
</reference>
<evidence type="ECO:0000313" key="1">
    <source>
        <dbReference type="EMBL" id="NMM44115.1"/>
    </source>
</evidence>
<proteinExistence type="predicted"/>
<accession>A0A7Y0DYV4</accession>
<sequence>MTNASSLSTYKVDPLLKRLDAPEHIQAKALYDYWCSKSQDGKPPKRTDIHLDELAALRCADRCFIIEPSGDGDWQYRLLGTTIARYYDRDVTGIPFSQHMPEHLAASANRFSNEVAETLKPLFLLIDYKRHDYSGIIETMSLPIMARDGKTVWLFGGSFFKSA</sequence>
<dbReference type="RefSeq" id="WP_169624419.1">
    <property type="nucleotide sequence ID" value="NZ_JABBNT010000002.1"/>
</dbReference>